<dbReference type="InterPro" id="IPR036465">
    <property type="entry name" value="vWFA_dom_sf"/>
</dbReference>
<dbReference type="PANTHER" id="PTHR22550:SF5">
    <property type="entry name" value="LEUCINE ZIPPER PROTEIN 4"/>
    <property type="match status" value="1"/>
</dbReference>
<keyword evidence="3 5" id="KW-1133">Transmembrane helix</keyword>
<dbReference type="SUPFAM" id="SSF53300">
    <property type="entry name" value="vWA-like"/>
    <property type="match status" value="1"/>
</dbReference>
<dbReference type="HOGENOM" id="CLU_024570_0_0_0"/>
<sequence>MYNFKMPYILVLIPIVTYLFFRKRSQGAIKVPGIQIIKKYSKGSKKHLLGRVFMYLSTVFMILALARPQLTTEGKVVKKDGIDIAIALDLSKSMEARDFNPNRLEKSKELLKEFIDKRPNDRLSLVVFGGEAYTKVPLTFDHSVLKNMISNITTDDITSNNRTAIGMGLGVALNRLKDSDSKSKVIILMTDGENNSGEMSPVGAAEVAKELGIKVYTIGIGAREIAIPGFFGTSYIENKELDENLLNLIAEKTNGKYFRASDSKEFQNIFNEINNLEKSKIDSRSIYDITEYFEELLKIALVLFLLGVFFEYFKYIRIP</sequence>
<dbReference type="PATRIC" id="fig|1319815.3.peg.1035"/>
<keyword evidence="4 5" id="KW-0472">Membrane</keyword>
<dbReference type="SMART" id="SM00327">
    <property type="entry name" value="VWA"/>
    <property type="match status" value="1"/>
</dbReference>
<evidence type="ECO:0000256" key="5">
    <source>
        <dbReference type="SAM" id="Phobius"/>
    </source>
</evidence>
<keyword evidence="1" id="KW-1003">Cell membrane</keyword>
<evidence type="ECO:0000256" key="4">
    <source>
        <dbReference type="ARBA" id="ARBA00023136"/>
    </source>
</evidence>
<feature type="transmembrane region" description="Helical" evidence="5">
    <location>
        <begin position="6"/>
        <end position="21"/>
    </location>
</feature>
<proteinExistence type="predicted"/>
<dbReference type="Pfam" id="PF00092">
    <property type="entry name" value="VWA"/>
    <property type="match status" value="1"/>
</dbReference>
<keyword evidence="8" id="KW-1185">Reference proteome</keyword>
<dbReference type="Proteomes" id="UP000017081">
    <property type="component" value="Unassembled WGS sequence"/>
</dbReference>
<gene>
    <name evidence="7" type="ORF">HMPREF0202_01078</name>
</gene>
<dbReference type="PROSITE" id="PS50234">
    <property type="entry name" value="VWFA"/>
    <property type="match status" value="1"/>
</dbReference>
<dbReference type="RefSeq" id="WP_023050618.1">
    <property type="nucleotide sequence ID" value="NZ_CP173062.2"/>
</dbReference>
<name>U7VC68_9FUSO</name>
<dbReference type="eggNOG" id="COG2304">
    <property type="taxonomic scope" value="Bacteria"/>
</dbReference>
<dbReference type="STRING" id="1319815.HMPREF0202_01078"/>
<evidence type="ECO:0000256" key="2">
    <source>
        <dbReference type="ARBA" id="ARBA00022692"/>
    </source>
</evidence>
<evidence type="ECO:0000313" key="7">
    <source>
        <dbReference type="EMBL" id="ERT69111.1"/>
    </source>
</evidence>
<protein>
    <recommendedName>
        <fullName evidence="6">VWFA domain-containing protein</fullName>
    </recommendedName>
</protein>
<dbReference type="EMBL" id="AXZF01000038">
    <property type="protein sequence ID" value="ERT69111.1"/>
    <property type="molecule type" value="Genomic_DNA"/>
</dbReference>
<dbReference type="CDD" id="cd01467">
    <property type="entry name" value="vWA_BatA_type"/>
    <property type="match status" value="1"/>
</dbReference>
<evidence type="ECO:0000256" key="1">
    <source>
        <dbReference type="ARBA" id="ARBA00022475"/>
    </source>
</evidence>
<keyword evidence="2 5" id="KW-0812">Transmembrane</keyword>
<evidence type="ECO:0000256" key="3">
    <source>
        <dbReference type="ARBA" id="ARBA00022989"/>
    </source>
</evidence>
<reference evidence="7 8" key="1">
    <citation type="submission" date="2013-08" db="EMBL/GenBank/DDBJ databases">
        <authorList>
            <person name="Weinstock G."/>
            <person name="Sodergren E."/>
            <person name="Wylie T."/>
            <person name="Fulton L."/>
            <person name="Fulton R."/>
            <person name="Fronick C."/>
            <person name="O'Laughlin M."/>
            <person name="Godfrey J."/>
            <person name="Miner T."/>
            <person name="Herter B."/>
            <person name="Appelbaum E."/>
            <person name="Cordes M."/>
            <person name="Lek S."/>
            <person name="Wollam A."/>
            <person name="Pepin K.H."/>
            <person name="Palsikar V.B."/>
            <person name="Mitreva M."/>
            <person name="Wilson R.K."/>
        </authorList>
    </citation>
    <scope>NUCLEOTIDE SEQUENCE [LARGE SCALE GENOMIC DNA]</scope>
    <source>
        <strain evidence="7 8">ATCC BAA-474</strain>
    </source>
</reference>
<dbReference type="AlphaFoldDB" id="U7VC68"/>
<organism evidence="7 8">
    <name type="scientific">Cetobacterium somerae ATCC BAA-474</name>
    <dbReference type="NCBI Taxonomy" id="1319815"/>
    <lineage>
        <taxon>Bacteria</taxon>
        <taxon>Fusobacteriati</taxon>
        <taxon>Fusobacteriota</taxon>
        <taxon>Fusobacteriia</taxon>
        <taxon>Fusobacteriales</taxon>
        <taxon>Fusobacteriaceae</taxon>
        <taxon>Cetobacterium</taxon>
    </lineage>
</organism>
<feature type="domain" description="VWFA" evidence="6">
    <location>
        <begin position="83"/>
        <end position="273"/>
    </location>
</feature>
<dbReference type="InterPro" id="IPR033881">
    <property type="entry name" value="vWA_BatA_type"/>
</dbReference>
<accession>U7VC68</accession>
<feature type="transmembrane region" description="Helical" evidence="5">
    <location>
        <begin position="48"/>
        <end position="66"/>
    </location>
</feature>
<evidence type="ECO:0000259" key="6">
    <source>
        <dbReference type="PROSITE" id="PS50234"/>
    </source>
</evidence>
<dbReference type="InterPro" id="IPR002035">
    <property type="entry name" value="VWF_A"/>
</dbReference>
<dbReference type="Gene3D" id="3.40.50.410">
    <property type="entry name" value="von Willebrand factor, type A domain"/>
    <property type="match status" value="1"/>
</dbReference>
<comment type="caution">
    <text evidence="7">The sequence shown here is derived from an EMBL/GenBank/DDBJ whole genome shotgun (WGS) entry which is preliminary data.</text>
</comment>
<dbReference type="InterPro" id="IPR050768">
    <property type="entry name" value="UPF0353/GerABKA_families"/>
</dbReference>
<dbReference type="PANTHER" id="PTHR22550">
    <property type="entry name" value="SPORE GERMINATION PROTEIN"/>
    <property type="match status" value="1"/>
</dbReference>
<evidence type="ECO:0000313" key="8">
    <source>
        <dbReference type="Proteomes" id="UP000017081"/>
    </source>
</evidence>